<keyword evidence="2" id="KW-1185">Reference proteome</keyword>
<proteinExistence type="predicted"/>
<gene>
    <name evidence="1" type="ORF">PsorP6_003262</name>
</gene>
<comment type="caution">
    <text evidence="1">The sequence shown here is derived from an EMBL/GenBank/DDBJ whole genome shotgun (WGS) entry which is preliminary data.</text>
</comment>
<organism evidence="1 2">
    <name type="scientific">Peronosclerospora sorghi</name>
    <dbReference type="NCBI Taxonomy" id="230839"/>
    <lineage>
        <taxon>Eukaryota</taxon>
        <taxon>Sar</taxon>
        <taxon>Stramenopiles</taxon>
        <taxon>Oomycota</taxon>
        <taxon>Peronosporomycetes</taxon>
        <taxon>Peronosporales</taxon>
        <taxon>Peronosporaceae</taxon>
        <taxon>Peronosclerospora</taxon>
    </lineage>
</organism>
<dbReference type="Proteomes" id="UP001163321">
    <property type="component" value="Chromosome 8"/>
</dbReference>
<evidence type="ECO:0000313" key="1">
    <source>
        <dbReference type="EMBL" id="KAI9907075.1"/>
    </source>
</evidence>
<reference evidence="1 2" key="1">
    <citation type="journal article" date="2022" name="bioRxiv">
        <title>The genome of the oomycete Peronosclerospora sorghi, a cosmopolitan pathogen of maize and sorghum, is inflated with dispersed pseudogenes.</title>
        <authorList>
            <person name="Fletcher K."/>
            <person name="Martin F."/>
            <person name="Isakeit T."/>
            <person name="Cavanaugh K."/>
            <person name="Magill C."/>
            <person name="Michelmore R."/>
        </authorList>
    </citation>
    <scope>NUCLEOTIDE SEQUENCE [LARGE SCALE GENOMIC DNA]</scope>
    <source>
        <strain evidence="1">P6</strain>
    </source>
</reference>
<name>A0ACC0VKP3_9STRA</name>
<evidence type="ECO:0000313" key="2">
    <source>
        <dbReference type="Proteomes" id="UP001163321"/>
    </source>
</evidence>
<protein>
    <submittedName>
        <fullName evidence="1">Uncharacterized protein</fullName>
    </submittedName>
</protein>
<sequence length="128" mass="14673">MAAVIKDKRYRNYKALCTVRDDQAVSKNSRRSASYDHIFRLLAVEPASRYLVSDDSLLEEPKKEGITQCCRPSTRSAVVNFGIGGVEQVSIGERENLIWPKMMRFSPNSWYLVEKMKAKTGRRISPWS</sequence>
<accession>A0ACC0VKP3</accession>
<dbReference type="EMBL" id="CM047587">
    <property type="protein sequence ID" value="KAI9907075.1"/>
    <property type="molecule type" value="Genomic_DNA"/>
</dbReference>